<proteinExistence type="predicted"/>
<name>A0A430I0Q5_9CORY</name>
<organism evidence="1 2">
    <name type="scientific">Corynebacterium hylobatis</name>
    <dbReference type="NCBI Taxonomy" id="1859290"/>
    <lineage>
        <taxon>Bacteria</taxon>
        <taxon>Bacillati</taxon>
        <taxon>Actinomycetota</taxon>
        <taxon>Actinomycetes</taxon>
        <taxon>Mycobacteriales</taxon>
        <taxon>Corynebacteriaceae</taxon>
        <taxon>Corynebacterium</taxon>
    </lineage>
</organism>
<sequence>MTVDPRYLVRTTTVMSTDDLLDNLPTDYTLTPPDPGVDVHTLQPGAQWGDDVPAYADPSHLAVWAHGFLAAQDHHDRKEN</sequence>
<evidence type="ECO:0000313" key="2">
    <source>
        <dbReference type="Proteomes" id="UP000274907"/>
    </source>
</evidence>
<gene>
    <name evidence="1" type="ORF">EAH68_05340</name>
</gene>
<reference evidence="1 2" key="1">
    <citation type="submission" date="2018-12" db="EMBL/GenBank/DDBJ databases">
        <title>YIM 101343 draft genome.</title>
        <authorList>
            <person name="Chen X."/>
        </authorList>
    </citation>
    <scope>NUCLEOTIDE SEQUENCE [LARGE SCALE GENOMIC DNA]</scope>
    <source>
        <strain evidence="1 2">YIM 101343</strain>
    </source>
</reference>
<keyword evidence="2" id="KW-1185">Reference proteome</keyword>
<dbReference type="Proteomes" id="UP000274907">
    <property type="component" value="Unassembled WGS sequence"/>
</dbReference>
<evidence type="ECO:0000313" key="1">
    <source>
        <dbReference type="EMBL" id="RSZ64418.1"/>
    </source>
</evidence>
<dbReference type="AlphaFoldDB" id="A0A430I0Q5"/>
<dbReference type="RefSeq" id="WP_126120288.1">
    <property type="nucleotide sequence ID" value="NZ_RXHJ01000005.1"/>
</dbReference>
<dbReference type="EMBL" id="RXHJ01000005">
    <property type="protein sequence ID" value="RSZ64418.1"/>
    <property type="molecule type" value="Genomic_DNA"/>
</dbReference>
<protein>
    <submittedName>
        <fullName evidence="1">Uncharacterized protein</fullName>
    </submittedName>
</protein>
<accession>A0A430I0Q5</accession>
<comment type="caution">
    <text evidence="1">The sequence shown here is derived from an EMBL/GenBank/DDBJ whole genome shotgun (WGS) entry which is preliminary data.</text>
</comment>